<evidence type="ECO:0000256" key="6">
    <source>
        <dbReference type="ARBA" id="ARBA00022989"/>
    </source>
</evidence>
<feature type="transmembrane region" description="Helical" evidence="9">
    <location>
        <begin position="16"/>
        <end position="38"/>
    </location>
</feature>
<evidence type="ECO:0000313" key="12">
    <source>
        <dbReference type="Proteomes" id="UP000501648"/>
    </source>
</evidence>
<comment type="subcellular location">
    <subcellularLocation>
        <location evidence="1">Cell membrane</location>
        <topology evidence="1">Multi-pass membrane protein</topology>
    </subcellularLocation>
    <subcellularLocation>
        <location evidence="8">Membrane</location>
        <topology evidence="8">Multi-pass membrane protein</topology>
    </subcellularLocation>
</comment>
<evidence type="ECO:0000256" key="2">
    <source>
        <dbReference type="ARBA" id="ARBA00022448"/>
    </source>
</evidence>
<proteinExistence type="inferred from homology"/>
<dbReference type="PANTHER" id="PTHR30625">
    <property type="entry name" value="PROTEIN TOLQ"/>
    <property type="match status" value="1"/>
</dbReference>
<feature type="domain" description="MotA/TolQ/ExbB proton channel" evidence="10">
    <location>
        <begin position="78"/>
        <end position="188"/>
    </location>
</feature>
<dbReference type="InterPro" id="IPR050790">
    <property type="entry name" value="ExbB/TolQ_transport"/>
</dbReference>
<evidence type="ECO:0000256" key="5">
    <source>
        <dbReference type="ARBA" id="ARBA00022927"/>
    </source>
</evidence>
<protein>
    <submittedName>
        <fullName evidence="11">MotA/TolQ/ExbB proton channel family protein</fullName>
    </submittedName>
</protein>
<name>A0A6M3ZSR0_9BURK</name>
<dbReference type="Pfam" id="PF01618">
    <property type="entry name" value="MotA_ExbB"/>
    <property type="match status" value="1"/>
</dbReference>
<dbReference type="Proteomes" id="UP000501648">
    <property type="component" value="Chromosome"/>
</dbReference>
<keyword evidence="4 9" id="KW-0812">Transmembrane</keyword>
<feature type="transmembrane region" description="Helical" evidence="9">
    <location>
        <begin position="157"/>
        <end position="181"/>
    </location>
</feature>
<sequence length="241" mass="25579">MSNLEQLLELSRQSMGIIPILALLLLVVLAVSVERFIFFARCLPSGKRIDEALTQADHQNTAALQDIVQRYRSTIFGPTLQASVESRALASGEAMERYIDESIVRTMPELDRSLWLLGAAITLGPLIGLLGTIIGITESFNVLGTAGSSSGAVTNGIGHSLLATGCGLLVAIAGVAANSYFAKRVRLALLELDLIKLVFIKQHCLHEESISVRHTADVQGAGQGKGVIKRVADVAYAGAAS</sequence>
<dbReference type="InterPro" id="IPR002898">
    <property type="entry name" value="MotA_ExbB_proton_chnl"/>
</dbReference>
<evidence type="ECO:0000256" key="3">
    <source>
        <dbReference type="ARBA" id="ARBA00022475"/>
    </source>
</evidence>
<comment type="similarity">
    <text evidence="8">Belongs to the exbB/tolQ family.</text>
</comment>
<keyword evidence="3" id="KW-1003">Cell membrane</keyword>
<evidence type="ECO:0000259" key="10">
    <source>
        <dbReference type="Pfam" id="PF01618"/>
    </source>
</evidence>
<keyword evidence="5 8" id="KW-0653">Protein transport</keyword>
<reference evidence="11 12" key="1">
    <citation type="journal article" date="2012" name="J. Bacteriol.">
        <title>Genome sequence of the pathogenic Herbaspirillum seropedicae strain Os34, isolated from rice roots.</title>
        <authorList>
            <person name="Ye W."/>
            <person name="Ye S."/>
            <person name="Liu J."/>
            <person name="Chang S."/>
            <person name="Chen M."/>
            <person name="Zhu B."/>
            <person name="Guo L."/>
            <person name="An Q."/>
        </authorList>
    </citation>
    <scope>NUCLEOTIDE SEQUENCE [LARGE SCALE GENOMIC DNA]</scope>
    <source>
        <strain evidence="11 12">Os34</strain>
    </source>
</reference>
<keyword evidence="2 8" id="KW-0813">Transport</keyword>
<dbReference type="GO" id="GO:0005886">
    <property type="term" value="C:plasma membrane"/>
    <property type="evidence" value="ECO:0007669"/>
    <property type="project" value="UniProtKB-SubCell"/>
</dbReference>
<keyword evidence="7 9" id="KW-0472">Membrane</keyword>
<evidence type="ECO:0000313" key="11">
    <source>
        <dbReference type="EMBL" id="QJQ01566.1"/>
    </source>
</evidence>
<evidence type="ECO:0000256" key="1">
    <source>
        <dbReference type="ARBA" id="ARBA00004651"/>
    </source>
</evidence>
<dbReference type="EMBL" id="CP008956">
    <property type="protein sequence ID" value="QJQ01566.1"/>
    <property type="molecule type" value="Genomic_DNA"/>
</dbReference>
<dbReference type="AlphaFoldDB" id="A0A6M3ZSR0"/>
<organism evidence="11 12">
    <name type="scientific">Herbaspirillum rubrisubalbicans Os34</name>
    <dbReference type="NCBI Taxonomy" id="1235827"/>
    <lineage>
        <taxon>Bacteria</taxon>
        <taxon>Pseudomonadati</taxon>
        <taxon>Pseudomonadota</taxon>
        <taxon>Betaproteobacteria</taxon>
        <taxon>Burkholderiales</taxon>
        <taxon>Oxalobacteraceae</taxon>
        <taxon>Herbaspirillum</taxon>
    </lineage>
</organism>
<feature type="transmembrane region" description="Helical" evidence="9">
    <location>
        <begin position="114"/>
        <end position="137"/>
    </location>
</feature>
<evidence type="ECO:0000256" key="7">
    <source>
        <dbReference type="ARBA" id="ARBA00023136"/>
    </source>
</evidence>
<gene>
    <name evidence="11" type="ORF">C798_15375</name>
</gene>
<evidence type="ECO:0000256" key="4">
    <source>
        <dbReference type="ARBA" id="ARBA00022692"/>
    </source>
</evidence>
<dbReference type="RefSeq" id="WP_017454813.1">
    <property type="nucleotide sequence ID" value="NZ_CP008956.1"/>
</dbReference>
<keyword evidence="6 9" id="KW-1133">Transmembrane helix</keyword>
<evidence type="ECO:0000256" key="9">
    <source>
        <dbReference type="SAM" id="Phobius"/>
    </source>
</evidence>
<dbReference type="GO" id="GO:0017038">
    <property type="term" value="P:protein import"/>
    <property type="evidence" value="ECO:0007669"/>
    <property type="project" value="TreeGrafter"/>
</dbReference>
<evidence type="ECO:0000256" key="8">
    <source>
        <dbReference type="RuleBase" id="RU004057"/>
    </source>
</evidence>
<dbReference type="PANTHER" id="PTHR30625:SF15">
    <property type="entry name" value="BIOPOLYMER TRANSPORT PROTEIN EXBB"/>
    <property type="match status" value="1"/>
</dbReference>
<accession>A0A6M3ZSR0</accession>